<dbReference type="Gene3D" id="3.40.30.10">
    <property type="entry name" value="Glutaredoxin"/>
    <property type="match status" value="1"/>
</dbReference>
<dbReference type="SUPFAM" id="SSF52833">
    <property type="entry name" value="Thioredoxin-like"/>
    <property type="match status" value="1"/>
</dbReference>
<comment type="similarity">
    <text evidence="3">Belongs to the protein disulfide isomerase family.</text>
</comment>
<dbReference type="EMBL" id="QDEB01019402">
    <property type="protein sequence ID" value="RZC41187.1"/>
    <property type="molecule type" value="Genomic_DNA"/>
</dbReference>
<dbReference type="CDD" id="cd02995">
    <property type="entry name" value="PDI_a_PDI_a'_C"/>
    <property type="match status" value="1"/>
</dbReference>
<evidence type="ECO:0000313" key="11">
    <source>
        <dbReference type="Proteomes" id="UP000292052"/>
    </source>
</evidence>
<dbReference type="Pfam" id="PF00085">
    <property type="entry name" value="Thioredoxin"/>
    <property type="match status" value="1"/>
</dbReference>
<comment type="catalytic activity">
    <reaction evidence="1">
        <text>Catalyzes the rearrangement of -S-S- bonds in proteins.</text>
        <dbReference type="EC" id="5.3.4.1"/>
    </reaction>
</comment>
<keyword evidence="5" id="KW-0256">Endoplasmic reticulum</keyword>
<feature type="signal peptide" evidence="8">
    <location>
        <begin position="1"/>
        <end position="18"/>
    </location>
</feature>
<dbReference type="EC" id="5.3.4.1" evidence="4"/>
<reference evidence="10" key="1">
    <citation type="submission" date="2017-03" db="EMBL/GenBank/DDBJ databases">
        <title>Genome of the blue death feigning beetle - Asbolus verrucosus.</title>
        <authorList>
            <person name="Rider S.D."/>
        </authorList>
    </citation>
    <scope>NUCLEOTIDE SEQUENCE [LARGE SCALE GENOMIC DNA]</scope>
    <source>
        <strain evidence="10">Butters</strain>
        <tissue evidence="10">Head and leg muscle</tissue>
    </source>
</reference>
<dbReference type="InterPro" id="IPR036249">
    <property type="entry name" value="Thioredoxin-like_sf"/>
</dbReference>
<dbReference type="PROSITE" id="PS00194">
    <property type="entry name" value="THIOREDOXIN_1"/>
    <property type="match status" value="1"/>
</dbReference>
<feature type="domain" description="Thioredoxin" evidence="9">
    <location>
        <begin position="42"/>
        <end position="167"/>
    </location>
</feature>
<dbReference type="OrthoDB" id="427280at2759"/>
<accession>A0A482W8R7</accession>
<dbReference type="InterPro" id="IPR013766">
    <property type="entry name" value="Thioredoxin_domain"/>
</dbReference>
<feature type="chain" id="PRO_5019723656" description="protein disulfide-isomerase" evidence="8">
    <location>
        <begin position="19"/>
        <end position="180"/>
    </location>
</feature>
<dbReference type="AlphaFoldDB" id="A0A482W8R7"/>
<evidence type="ECO:0000256" key="7">
    <source>
        <dbReference type="ARBA" id="ARBA00023284"/>
    </source>
</evidence>
<sequence>MRPNKLVVLLFLSCTCLAKERKRDNHLELEALYKFIVGFLNSKIEPNVVDSKRARATGGGHVAVAALNNFEDVVTNNGKDTLVEFFAPWCPYCKELAPVYEELGEKLRDEDVAIVKMDGTGEVPSNYAVRQYPTLYWVPKDSKSSPVRYEGGRELNDFVKYIAEHATSELKGYDRKGNPK</sequence>
<evidence type="ECO:0000259" key="9">
    <source>
        <dbReference type="PROSITE" id="PS51352"/>
    </source>
</evidence>
<gene>
    <name evidence="10" type="ORF">BDFB_009389</name>
</gene>
<comment type="subcellular location">
    <subcellularLocation>
        <location evidence="2">Endoplasmic reticulum lumen</location>
    </subcellularLocation>
</comment>
<dbReference type="STRING" id="1661398.A0A482W8R7"/>
<evidence type="ECO:0000256" key="4">
    <source>
        <dbReference type="ARBA" id="ARBA00012723"/>
    </source>
</evidence>
<dbReference type="Proteomes" id="UP000292052">
    <property type="component" value="Unassembled WGS sequence"/>
</dbReference>
<name>A0A482W8R7_ASBVE</name>
<evidence type="ECO:0000256" key="2">
    <source>
        <dbReference type="ARBA" id="ARBA00004319"/>
    </source>
</evidence>
<evidence type="ECO:0000256" key="6">
    <source>
        <dbReference type="ARBA" id="ARBA00023235"/>
    </source>
</evidence>
<evidence type="ECO:0000313" key="10">
    <source>
        <dbReference type="EMBL" id="RZC41187.1"/>
    </source>
</evidence>
<dbReference type="GO" id="GO:0034976">
    <property type="term" value="P:response to endoplasmic reticulum stress"/>
    <property type="evidence" value="ECO:0007669"/>
    <property type="project" value="TreeGrafter"/>
</dbReference>
<evidence type="ECO:0000256" key="3">
    <source>
        <dbReference type="ARBA" id="ARBA00006347"/>
    </source>
</evidence>
<evidence type="ECO:0000256" key="5">
    <source>
        <dbReference type="ARBA" id="ARBA00022824"/>
    </source>
</evidence>
<dbReference type="PROSITE" id="PS51352">
    <property type="entry name" value="THIOREDOXIN_2"/>
    <property type="match status" value="1"/>
</dbReference>
<dbReference type="GO" id="GO:0005788">
    <property type="term" value="C:endoplasmic reticulum lumen"/>
    <property type="evidence" value="ECO:0007669"/>
    <property type="project" value="UniProtKB-SubCell"/>
</dbReference>
<dbReference type="PANTHER" id="PTHR18929:SF132">
    <property type="entry name" value="PROTEIN DISULFIDE-ISOMERASE A3"/>
    <property type="match status" value="1"/>
</dbReference>
<evidence type="ECO:0000256" key="8">
    <source>
        <dbReference type="SAM" id="SignalP"/>
    </source>
</evidence>
<organism evidence="10 11">
    <name type="scientific">Asbolus verrucosus</name>
    <name type="common">Desert ironclad beetle</name>
    <dbReference type="NCBI Taxonomy" id="1661398"/>
    <lineage>
        <taxon>Eukaryota</taxon>
        <taxon>Metazoa</taxon>
        <taxon>Ecdysozoa</taxon>
        <taxon>Arthropoda</taxon>
        <taxon>Hexapoda</taxon>
        <taxon>Insecta</taxon>
        <taxon>Pterygota</taxon>
        <taxon>Neoptera</taxon>
        <taxon>Endopterygota</taxon>
        <taxon>Coleoptera</taxon>
        <taxon>Polyphaga</taxon>
        <taxon>Cucujiformia</taxon>
        <taxon>Tenebrionidae</taxon>
        <taxon>Pimeliinae</taxon>
        <taxon>Asbolus</taxon>
    </lineage>
</organism>
<keyword evidence="11" id="KW-1185">Reference proteome</keyword>
<comment type="caution">
    <text evidence="10">The sequence shown here is derived from an EMBL/GenBank/DDBJ whole genome shotgun (WGS) entry which is preliminary data.</text>
</comment>
<evidence type="ECO:0000256" key="1">
    <source>
        <dbReference type="ARBA" id="ARBA00001182"/>
    </source>
</evidence>
<dbReference type="PANTHER" id="PTHR18929">
    <property type="entry name" value="PROTEIN DISULFIDE ISOMERASE"/>
    <property type="match status" value="1"/>
</dbReference>
<dbReference type="GO" id="GO:0003756">
    <property type="term" value="F:protein disulfide isomerase activity"/>
    <property type="evidence" value="ECO:0007669"/>
    <property type="project" value="UniProtKB-EC"/>
</dbReference>
<dbReference type="InterPro" id="IPR017937">
    <property type="entry name" value="Thioredoxin_CS"/>
</dbReference>
<keyword evidence="6" id="KW-0413">Isomerase</keyword>
<keyword evidence="7" id="KW-0676">Redox-active center</keyword>
<proteinExistence type="inferred from homology"/>
<dbReference type="GO" id="GO:0006457">
    <property type="term" value="P:protein folding"/>
    <property type="evidence" value="ECO:0007669"/>
    <property type="project" value="TreeGrafter"/>
</dbReference>
<protein>
    <recommendedName>
        <fullName evidence="4">protein disulfide-isomerase</fullName>
        <ecNumber evidence="4">5.3.4.1</ecNumber>
    </recommendedName>
</protein>
<keyword evidence="8" id="KW-0732">Signal</keyword>